<dbReference type="AlphaFoldDB" id="A0A0E9TMI7"/>
<dbReference type="EMBL" id="GBXM01053693">
    <property type="protein sequence ID" value="JAH54884.1"/>
    <property type="molecule type" value="Transcribed_RNA"/>
</dbReference>
<accession>A0A0E9TMI7</accession>
<name>A0A0E9TMI7_ANGAN</name>
<evidence type="ECO:0000313" key="1">
    <source>
        <dbReference type="EMBL" id="JAH54884.1"/>
    </source>
</evidence>
<organism evidence="1">
    <name type="scientific">Anguilla anguilla</name>
    <name type="common">European freshwater eel</name>
    <name type="synonym">Muraena anguilla</name>
    <dbReference type="NCBI Taxonomy" id="7936"/>
    <lineage>
        <taxon>Eukaryota</taxon>
        <taxon>Metazoa</taxon>
        <taxon>Chordata</taxon>
        <taxon>Craniata</taxon>
        <taxon>Vertebrata</taxon>
        <taxon>Euteleostomi</taxon>
        <taxon>Actinopterygii</taxon>
        <taxon>Neopterygii</taxon>
        <taxon>Teleostei</taxon>
        <taxon>Anguilliformes</taxon>
        <taxon>Anguillidae</taxon>
        <taxon>Anguilla</taxon>
    </lineage>
</organism>
<reference evidence="1" key="2">
    <citation type="journal article" date="2015" name="Fish Shellfish Immunol.">
        <title>Early steps in the European eel (Anguilla anguilla)-Vibrio vulnificus interaction in the gills: Role of the RtxA13 toxin.</title>
        <authorList>
            <person name="Callol A."/>
            <person name="Pajuelo D."/>
            <person name="Ebbesson L."/>
            <person name="Teles M."/>
            <person name="MacKenzie S."/>
            <person name="Amaro C."/>
        </authorList>
    </citation>
    <scope>NUCLEOTIDE SEQUENCE</scope>
</reference>
<protein>
    <submittedName>
        <fullName evidence="1">Uncharacterized protein</fullName>
    </submittedName>
</protein>
<reference evidence="1" key="1">
    <citation type="submission" date="2014-11" db="EMBL/GenBank/DDBJ databases">
        <authorList>
            <person name="Amaro Gonzalez C."/>
        </authorList>
    </citation>
    <scope>NUCLEOTIDE SEQUENCE</scope>
</reference>
<sequence length="44" mass="5198">MLMYGESTPISLLQRWEFCEFPRVLMNGATHFSKSSKRLAHIRK</sequence>
<proteinExistence type="predicted"/>